<feature type="region of interest" description="Disordered" evidence="1">
    <location>
        <begin position="1"/>
        <end position="29"/>
    </location>
</feature>
<organism evidence="2 3">
    <name type="scientific">Malus baccata</name>
    <name type="common">Siberian crab apple</name>
    <name type="synonym">Pyrus baccata</name>
    <dbReference type="NCBI Taxonomy" id="106549"/>
    <lineage>
        <taxon>Eukaryota</taxon>
        <taxon>Viridiplantae</taxon>
        <taxon>Streptophyta</taxon>
        <taxon>Embryophyta</taxon>
        <taxon>Tracheophyta</taxon>
        <taxon>Spermatophyta</taxon>
        <taxon>Magnoliopsida</taxon>
        <taxon>eudicotyledons</taxon>
        <taxon>Gunneridae</taxon>
        <taxon>Pentapetalae</taxon>
        <taxon>rosids</taxon>
        <taxon>fabids</taxon>
        <taxon>Rosales</taxon>
        <taxon>Rosaceae</taxon>
        <taxon>Amygdaloideae</taxon>
        <taxon>Maleae</taxon>
        <taxon>Malus</taxon>
    </lineage>
</organism>
<feature type="compositionally biased region" description="Gly residues" evidence="1">
    <location>
        <begin position="105"/>
        <end position="116"/>
    </location>
</feature>
<keyword evidence="3" id="KW-1185">Reference proteome</keyword>
<gene>
    <name evidence="2" type="ORF">C1H46_001318</name>
</gene>
<name>A0A540NQC1_MALBA</name>
<evidence type="ECO:0000313" key="2">
    <source>
        <dbReference type="EMBL" id="TQE13234.1"/>
    </source>
</evidence>
<comment type="caution">
    <text evidence="2">The sequence shown here is derived from an EMBL/GenBank/DDBJ whole genome shotgun (WGS) entry which is preliminary data.</text>
</comment>
<dbReference type="AlphaFoldDB" id="A0A540NQC1"/>
<evidence type="ECO:0000256" key="1">
    <source>
        <dbReference type="SAM" id="MobiDB-lite"/>
    </source>
</evidence>
<protein>
    <submittedName>
        <fullName evidence="2">Uncharacterized protein</fullName>
    </submittedName>
</protein>
<dbReference type="Proteomes" id="UP000315295">
    <property type="component" value="Unassembled WGS sequence"/>
</dbReference>
<evidence type="ECO:0000313" key="3">
    <source>
        <dbReference type="Proteomes" id="UP000315295"/>
    </source>
</evidence>
<feature type="compositionally biased region" description="Low complexity" evidence="1">
    <location>
        <begin position="8"/>
        <end position="29"/>
    </location>
</feature>
<sequence>MFFIPQASLSCSPPLSTPRSLSPFKSSSSGRNLHNGLGFPFINGLRGLHEQLLGIVEVAGYSTEDNDDDDDDDERDFWLLLGAARETNLEGGKGRGGDVEALEGVEGGSGTVEEGG</sequence>
<dbReference type="EMBL" id="VIEB01000013">
    <property type="protein sequence ID" value="TQE13234.1"/>
    <property type="molecule type" value="Genomic_DNA"/>
</dbReference>
<proteinExistence type="predicted"/>
<feature type="region of interest" description="Disordered" evidence="1">
    <location>
        <begin position="91"/>
        <end position="116"/>
    </location>
</feature>
<accession>A0A540NQC1</accession>
<reference evidence="2 3" key="1">
    <citation type="journal article" date="2019" name="G3 (Bethesda)">
        <title>Sequencing of a Wild Apple (Malus baccata) Genome Unravels the Differences Between Cultivated and Wild Apple Species Regarding Disease Resistance and Cold Tolerance.</title>
        <authorList>
            <person name="Chen X."/>
        </authorList>
    </citation>
    <scope>NUCLEOTIDE SEQUENCE [LARGE SCALE GENOMIC DNA]</scope>
    <source>
        <strain evidence="3">cv. Shandingzi</strain>
        <tissue evidence="2">Leaves</tissue>
    </source>
</reference>